<dbReference type="EMBL" id="SEOQ01000153">
    <property type="protein sequence ID" value="TFY68773.1"/>
    <property type="molecule type" value="Genomic_DNA"/>
</dbReference>
<reference evidence="3 4" key="1">
    <citation type="submission" date="2019-02" db="EMBL/GenBank/DDBJ databases">
        <title>Genome sequencing of the rare red list fungi Dentipellis fragilis.</title>
        <authorList>
            <person name="Buettner E."/>
            <person name="Kellner H."/>
        </authorList>
    </citation>
    <scope>NUCLEOTIDE SEQUENCE [LARGE SCALE GENOMIC DNA]</scope>
    <source>
        <strain evidence="3 4">DSM 105465</strain>
    </source>
</reference>
<comment type="caution">
    <text evidence="3">The sequence shown here is derived from an EMBL/GenBank/DDBJ whole genome shotgun (WGS) entry which is preliminary data.</text>
</comment>
<feature type="compositionally biased region" description="Polar residues" evidence="1">
    <location>
        <begin position="110"/>
        <end position="121"/>
    </location>
</feature>
<feature type="signal peptide" evidence="2">
    <location>
        <begin position="1"/>
        <end position="19"/>
    </location>
</feature>
<feature type="region of interest" description="Disordered" evidence="1">
    <location>
        <begin position="502"/>
        <end position="527"/>
    </location>
</feature>
<keyword evidence="4" id="KW-1185">Reference proteome</keyword>
<dbReference type="STRING" id="205917.A0A4Y9Z4K5"/>
<accession>A0A4Y9Z4K5</accession>
<dbReference type="AlphaFoldDB" id="A0A4Y9Z4K5"/>
<gene>
    <name evidence="3" type="ORF">EVG20_g3414</name>
</gene>
<evidence type="ECO:0000256" key="1">
    <source>
        <dbReference type="SAM" id="MobiDB-lite"/>
    </source>
</evidence>
<evidence type="ECO:0000256" key="2">
    <source>
        <dbReference type="SAM" id="SignalP"/>
    </source>
</evidence>
<feature type="region of interest" description="Disordered" evidence="1">
    <location>
        <begin position="417"/>
        <end position="443"/>
    </location>
</feature>
<name>A0A4Y9Z4K5_9AGAM</name>
<feature type="chain" id="PRO_5021252475" evidence="2">
    <location>
        <begin position="20"/>
        <end position="886"/>
    </location>
</feature>
<organism evidence="3 4">
    <name type="scientific">Dentipellis fragilis</name>
    <dbReference type="NCBI Taxonomy" id="205917"/>
    <lineage>
        <taxon>Eukaryota</taxon>
        <taxon>Fungi</taxon>
        <taxon>Dikarya</taxon>
        <taxon>Basidiomycota</taxon>
        <taxon>Agaricomycotina</taxon>
        <taxon>Agaricomycetes</taxon>
        <taxon>Russulales</taxon>
        <taxon>Hericiaceae</taxon>
        <taxon>Dentipellis</taxon>
    </lineage>
</organism>
<protein>
    <submittedName>
        <fullName evidence="3">Uncharacterized protein</fullName>
    </submittedName>
</protein>
<feature type="region of interest" description="Disordered" evidence="1">
    <location>
        <begin position="93"/>
        <end position="152"/>
    </location>
</feature>
<feature type="compositionally biased region" description="Polar residues" evidence="1">
    <location>
        <begin position="205"/>
        <end position="215"/>
    </location>
</feature>
<feature type="region of interest" description="Disordered" evidence="1">
    <location>
        <begin position="205"/>
        <end position="272"/>
    </location>
</feature>
<keyword evidence="2" id="KW-0732">Signal</keyword>
<feature type="compositionally biased region" description="Low complexity" evidence="1">
    <location>
        <begin position="93"/>
        <end position="109"/>
    </location>
</feature>
<evidence type="ECO:0000313" key="3">
    <source>
        <dbReference type="EMBL" id="TFY68773.1"/>
    </source>
</evidence>
<sequence length="886" mass="95443">MMKTRAHLGSLTTVFVCQATTLHQCPVLKERRDKAASRLWRIHIEMWAGRSVPVLDALDNELVIVSNGQQFPLVALSSSHYLSLSLSAPGSMSRPSSVDAPASAVSIPSTHETAASRTSGHVSRPSDLASLKARRRPSQIFTSFRPPTHVRHQSASTSLMLLSPNSNPSEAAYASPRDIVRLISPVAHNGSPLSRAGLLQPRSYVSSGSAVTSPPTHAVGQGPAPSRPSQDANSIRDFTMEISGIPLTSPPPLSLSHSRSVSLSGPEPPAPTDEFIFPHPSASASSSIAPSAASSAVDLTASTITNATVTTTATTTTTSTGSNTAVPSAVNTPRAPSPVTHSASALTLLMAEHGSSRESSPGRTRAGDATPRPRRVDVPVSPMRESVAVSQHAEERISVLSPSIASVDEQAPLLGDLEAAHPGYGSGANGRALPGSPGEPRQRVHADGFEEDAVSAVPAFASAMALTWRDHDARRRRAYARRNMHARTHAAEAEADANAHDANAHDANPHTRHARATPAEATPADRNMHTCTPMMQTRPHDPQSDARRRHETRVVGHFTDFSVSLLTYAPRAYRPPQRLSSCAEPETVLLADVLTRASRLTRLEWPARIYPPSLFDSLVNCTPGLTHLCIQGLNLEGAIALQGIRGLSVISFGLDIQQTVPRDYGIMSRMIATIVAGRGNADTLKDVTLFALINNSSRVARFMSGEAISPVVFLMFSAWKHARVWRRFDGIQELSFAIPTRHPDAQDSSTSFLWQVLGSVPNVAKLDLSLNSERSEFIRLASLTPDTVTMPRSYTSNELTYLSLTIDASQNDEDVQGFAAAWFTACPRLYARVVVREASWFSPVVMILYWRRLTMRSPRLDLGSLVGGDAETMPSSAEGSEDFRYE</sequence>
<feature type="region of interest" description="Disordered" evidence="1">
    <location>
        <begin position="315"/>
        <end position="380"/>
    </location>
</feature>
<evidence type="ECO:0000313" key="4">
    <source>
        <dbReference type="Proteomes" id="UP000298327"/>
    </source>
</evidence>
<dbReference type="Proteomes" id="UP000298327">
    <property type="component" value="Unassembled WGS sequence"/>
</dbReference>
<feature type="compositionally biased region" description="Low complexity" evidence="1">
    <location>
        <begin position="315"/>
        <end position="325"/>
    </location>
</feature>
<feature type="compositionally biased region" description="Low complexity" evidence="1">
    <location>
        <begin position="254"/>
        <end position="264"/>
    </location>
</feature>
<proteinExistence type="predicted"/>